<feature type="compositionally biased region" description="Basic residues" evidence="1">
    <location>
        <begin position="1"/>
        <end position="20"/>
    </location>
</feature>
<protein>
    <submittedName>
        <fullName evidence="2">Uncharacterized protein</fullName>
    </submittedName>
</protein>
<proteinExistence type="predicted"/>
<name>A0A2X2SVW6_CAPOC</name>
<dbReference type="EMBL" id="UAVS01000005">
    <property type="protein sequence ID" value="SQA93771.1"/>
    <property type="molecule type" value="Genomic_DNA"/>
</dbReference>
<evidence type="ECO:0000313" key="3">
    <source>
        <dbReference type="Proteomes" id="UP000250169"/>
    </source>
</evidence>
<organism evidence="2 3">
    <name type="scientific">Capnocytophaga ochracea</name>
    <dbReference type="NCBI Taxonomy" id="1018"/>
    <lineage>
        <taxon>Bacteria</taxon>
        <taxon>Pseudomonadati</taxon>
        <taxon>Bacteroidota</taxon>
        <taxon>Flavobacteriia</taxon>
        <taxon>Flavobacteriales</taxon>
        <taxon>Flavobacteriaceae</taxon>
        <taxon>Capnocytophaga</taxon>
    </lineage>
</organism>
<dbReference type="AlphaFoldDB" id="A0A2X2SVW6"/>
<evidence type="ECO:0000313" key="2">
    <source>
        <dbReference type="EMBL" id="SQA93771.1"/>
    </source>
</evidence>
<gene>
    <name evidence="2" type="ORF">NCTC11545_01148</name>
</gene>
<accession>A0A2X2SVW6</accession>
<reference evidence="2 3" key="1">
    <citation type="submission" date="2018-06" db="EMBL/GenBank/DDBJ databases">
        <authorList>
            <consortium name="Pathogen Informatics"/>
            <person name="Doyle S."/>
        </authorList>
    </citation>
    <scope>NUCLEOTIDE SEQUENCE [LARGE SCALE GENOMIC DNA]</scope>
    <source>
        <strain evidence="2 3">NCTC11545</strain>
    </source>
</reference>
<feature type="region of interest" description="Disordered" evidence="1">
    <location>
        <begin position="1"/>
        <end position="22"/>
    </location>
</feature>
<dbReference type="Proteomes" id="UP000250169">
    <property type="component" value="Unassembled WGS sequence"/>
</dbReference>
<evidence type="ECO:0000256" key="1">
    <source>
        <dbReference type="SAM" id="MobiDB-lite"/>
    </source>
</evidence>
<sequence length="105" mass="12573">MGRKQTKRKNHQRFQKKSKRVQREKYSPLLLFEVEPISTTAQVKTTYKVSAKKRKIYNNTYRLKCKGYKVEPHKHTIYAYDEEVMNTTQAKNLMELGFCVQLEIQ</sequence>